<protein>
    <submittedName>
        <fullName evidence="2">Uncharacterized protein</fullName>
    </submittedName>
</protein>
<accession>A0A9Q3ECG3</accession>
<feature type="compositionally biased region" description="Polar residues" evidence="1">
    <location>
        <begin position="91"/>
        <end position="101"/>
    </location>
</feature>
<sequence>MLGWQNETPRGIEIKEWFVKGKSKRFNNEASSSRKDSFKLKKKRRASDLKNLEDPDKGKILATKNEEMEHGEMIEELEKGKILETKEPEQGLSSGIILNQVQDEKEKNN</sequence>
<feature type="region of interest" description="Disordered" evidence="1">
    <location>
        <begin position="86"/>
        <end position="109"/>
    </location>
</feature>
<reference evidence="2" key="1">
    <citation type="submission" date="2021-03" db="EMBL/GenBank/DDBJ databases">
        <title>Draft genome sequence of rust myrtle Austropuccinia psidii MF-1, a brazilian biotype.</title>
        <authorList>
            <person name="Quecine M.C."/>
            <person name="Pachon D.M.R."/>
            <person name="Bonatelli M.L."/>
            <person name="Correr F.H."/>
            <person name="Franceschini L.M."/>
            <person name="Leite T.F."/>
            <person name="Margarido G.R.A."/>
            <person name="Almeida C.A."/>
            <person name="Ferrarezi J.A."/>
            <person name="Labate C.A."/>
        </authorList>
    </citation>
    <scope>NUCLEOTIDE SEQUENCE</scope>
    <source>
        <strain evidence="2">MF-1</strain>
    </source>
</reference>
<dbReference type="Proteomes" id="UP000765509">
    <property type="component" value="Unassembled WGS sequence"/>
</dbReference>
<evidence type="ECO:0000313" key="3">
    <source>
        <dbReference type="Proteomes" id="UP000765509"/>
    </source>
</evidence>
<evidence type="ECO:0000313" key="2">
    <source>
        <dbReference type="EMBL" id="MBW0515132.1"/>
    </source>
</evidence>
<dbReference type="AlphaFoldDB" id="A0A9Q3ECG3"/>
<name>A0A9Q3ECG3_9BASI</name>
<organism evidence="2 3">
    <name type="scientific">Austropuccinia psidii MF-1</name>
    <dbReference type="NCBI Taxonomy" id="1389203"/>
    <lineage>
        <taxon>Eukaryota</taxon>
        <taxon>Fungi</taxon>
        <taxon>Dikarya</taxon>
        <taxon>Basidiomycota</taxon>
        <taxon>Pucciniomycotina</taxon>
        <taxon>Pucciniomycetes</taxon>
        <taxon>Pucciniales</taxon>
        <taxon>Sphaerophragmiaceae</taxon>
        <taxon>Austropuccinia</taxon>
    </lineage>
</organism>
<comment type="caution">
    <text evidence="2">The sequence shown here is derived from an EMBL/GenBank/DDBJ whole genome shotgun (WGS) entry which is preliminary data.</text>
</comment>
<feature type="region of interest" description="Disordered" evidence="1">
    <location>
        <begin position="26"/>
        <end position="70"/>
    </location>
</feature>
<feature type="compositionally biased region" description="Basic and acidic residues" evidence="1">
    <location>
        <begin position="46"/>
        <end position="70"/>
    </location>
</feature>
<gene>
    <name evidence="2" type="ORF">O181_054847</name>
</gene>
<keyword evidence="3" id="KW-1185">Reference proteome</keyword>
<proteinExistence type="predicted"/>
<dbReference type="EMBL" id="AVOT02024453">
    <property type="protein sequence ID" value="MBW0515132.1"/>
    <property type="molecule type" value="Genomic_DNA"/>
</dbReference>
<evidence type="ECO:0000256" key="1">
    <source>
        <dbReference type="SAM" id="MobiDB-lite"/>
    </source>
</evidence>